<dbReference type="InterPro" id="IPR017263">
    <property type="entry name" value="UCP037692"/>
</dbReference>
<comment type="caution">
    <text evidence="1">The sequence shown here is derived from an EMBL/GenBank/DDBJ whole genome shotgun (WGS) entry which is preliminary data.</text>
</comment>
<dbReference type="EMBL" id="WMEY01000010">
    <property type="protein sequence ID" value="MYL65807.1"/>
    <property type="molecule type" value="Genomic_DNA"/>
</dbReference>
<proteinExistence type="predicted"/>
<reference evidence="1 2" key="1">
    <citation type="submission" date="2019-11" db="EMBL/GenBank/DDBJ databases">
        <title>Genome sequences of 17 halophilic strains isolated from different environments.</title>
        <authorList>
            <person name="Furrow R.E."/>
        </authorList>
    </citation>
    <scope>NUCLEOTIDE SEQUENCE [LARGE SCALE GENOMIC DNA]</scope>
    <source>
        <strain evidence="1 2">22506_14_FS</strain>
    </source>
</reference>
<evidence type="ECO:0008006" key="3">
    <source>
        <dbReference type="Google" id="ProtNLM"/>
    </source>
</evidence>
<dbReference type="AlphaFoldDB" id="A0A845F5B8"/>
<evidence type="ECO:0000313" key="1">
    <source>
        <dbReference type="EMBL" id="MYL65807.1"/>
    </source>
</evidence>
<dbReference type="PIRSF" id="PIRSF037692">
    <property type="entry name" value="UCP037692"/>
    <property type="match status" value="1"/>
</dbReference>
<gene>
    <name evidence="1" type="ORF">GLW07_20805</name>
</gene>
<accession>A0A845F5B8</accession>
<sequence length="72" mass="8725">MISHFQYKSVGSKARKPKWEVSFFHQGTYYRTLYLHTGEFEWFQPAPPESEQNKLQSQIHELMLFHVYEQDS</sequence>
<organism evidence="1 2">
    <name type="scientific">Guptibacillus hwajinpoensis</name>
    <dbReference type="NCBI Taxonomy" id="208199"/>
    <lineage>
        <taxon>Bacteria</taxon>
        <taxon>Bacillati</taxon>
        <taxon>Bacillota</taxon>
        <taxon>Bacilli</taxon>
        <taxon>Bacillales</taxon>
        <taxon>Guptibacillaceae</taxon>
        <taxon>Guptibacillus</taxon>
    </lineage>
</organism>
<evidence type="ECO:0000313" key="2">
    <source>
        <dbReference type="Proteomes" id="UP000447833"/>
    </source>
</evidence>
<dbReference type="Pfam" id="PF17277">
    <property type="entry name" value="DUF5342"/>
    <property type="match status" value="1"/>
</dbReference>
<dbReference type="RefSeq" id="WP_160921475.1">
    <property type="nucleotide sequence ID" value="NZ_WMEY01000010.1"/>
</dbReference>
<protein>
    <recommendedName>
        <fullName evidence="3">YheE family protein</fullName>
    </recommendedName>
</protein>
<dbReference type="Proteomes" id="UP000447833">
    <property type="component" value="Unassembled WGS sequence"/>
</dbReference>
<name>A0A845F5B8_9BACL</name>